<sequence length="489" mass="56278">MTSLCPRIIISSPTNIMDYDSFFTNSKLITTVLANLPTKDLLNFRPICKSWNRSVCLILQNRELIEFRHVTDIARYVATFCRNHLPPSTDDSFPYPYVRFYFCKIRLNLIHDNYLLRTFFKKYQSTITHVQMDFTGPQFRLKYLRMCVLENITNVKSVIFTFKEFVQIWPASLSDDAPGPPLNSVKDLTIYGFGREASLRPVMEKIIPYFPNVCRIEAGEQIGRLIFEIIYQNVDTLSEKDNGLKSFQFRNLTHIDFNYIYPTQLESIIFNRIRLKSLKGGLHMCTEKGLTDLFEFLSPTVEELALDCQNSIIKFAPRLPMPVLTKLELTRFQLDLGILVGLPMLKMLKLKCSQILWGDKEEGGSGKGDGNVTLSEYLMCVKLEICEVNESNLDGFGKIFGSVKKLDLVFCVFANMEIFRKICRTLQNLEEVHLTMGVYGEEGLKEIIGDGLGSKSDDESDTDLVRFVKVYDRESKEYLGCVQVDKKYD</sequence>
<dbReference type="SUPFAM" id="SSF52047">
    <property type="entry name" value="RNI-like"/>
    <property type="match status" value="1"/>
</dbReference>
<comment type="caution">
    <text evidence="2">The sequence shown here is derived from an EMBL/GenBank/DDBJ whole genome shotgun (WGS) entry which is preliminary data.</text>
</comment>
<dbReference type="AlphaFoldDB" id="A0A226ELW0"/>
<feature type="domain" description="F-box" evidence="1">
    <location>
        <begin position="27"/>
        <end position="55"/>
    </location>
</feature>
<dbReference type="EMBL" id="LNIX01000003">
    <property type="protein sequence ID" value="OXA58280.1"/>
    <property type="molecule type" value="Genomic_DNA"/>
</dbReference>
<dbReference type="InterPro" id="IPR032675">
    <property type="entry name" value="LRR_dom_sf"/>
</dbReference>
<evidence type="ECO:0000313" key="2">
    <source>
        <dbReference type="EMBL" id="OXA58280.1"/>
    </source>
</evidence>
<organism evidence="2 3">
    <name type="scientific">Folsomia candida</name>
    <name type="common">Springtail</name>
    <dbReference type="NCBI Taxonomy" id="158441"/>
    <lineage>
        <taxon>Eukaryota</taxon>
        <taxon>Metazoa</taxon>
        <taxon>Ecdysozoa</taxon>
        <taxon>Arthropoda</taxon>
        <taxon>Hexapoda</taxon>
        <taxon>Collembola</taxon>
        <taxon>Entomobryomorpha</taxon>
        <taxon>Isotomoidea</taxon>
        <taxon>Isotomidae</taxon>
        <taxon>Proisotominae</taxon>
        <taxon>Folsomia</taxon>
    </lineage>
</organism>
<evidence type="ECO:0000259" key="1">
    <source>
        <dbReference type="Pfam" id="PF00646"/>
    </source>
</evidence>
<accession>A0A226ELW0</accession>
<name>A0A226ELW0_FOLCA</name>
<protein>
    <recommendedName>
        <fullName evidence="1">F-box domain-containing protein</fullName>
    </recommendedName>
</protein>
<reference evidence="2 3" key="1">
    <citation type="submission" date="2015-12" db="EMBL/GenBank/DDBJ databases">
        <title>The genome of Folsomia candida.</title>
        <authorList>
            <person name="Faddeeva A."/>
            <person name="Derks M.F."/>
            <person name="Anvar Y."/>
            <person name="Smit S."/>
            <person name="Van Straalen N."/>
            <person name="Roelofs D."/>
        </authorList>
    </citation>
    <scope>NUCLEOTIDE SEQUENCE [LARGE SCALE GENOMIC DNA]</scope>
    <source>
        <strain evidence="2 3">VU population</strain>
        <tissue evidence="2">Whole body</tissue>
    </source>
</reference>
<dbReference type="Gene3D" id="3.80.10.10">
    <property type="entry name" value="Ribonuclease Inhibitor"/>
    <property type="match status" value="1"/>
</dbReference>
<keyword evidence="3" id="KW-1185">Reference proteome</keyword>
<proteinExistence type="predicted"/>
<dbReference type="Pfam" id="PF00646">
    <property type="entry name" value="F-box"/>
    <property type="match status" value="1"/>
</dbReference>
<dbReference type="InterPro" id="IPR001810">
    <property type="entry name" value="F-box_dom"/>
</dbReference>
<evidence type="ECO:0000313" key="3">
    <source>
        <dbReference type="Proteomes" id="UP000198287"/>
    </source>
</evidence>
<gene>
    <name evidence="2" type="ORF">Fcan01_06746</name>
</gene>
<dbReference type="Proteomes" id="UP000198287">
    <property type="component" value="Unassembled WGS sequence"/>
</dbReference>